<feature type="region of interest" description="Disordered" evidence="1">
    <location>
        <begin position="570"/>
        <end position="607"/>
    </location>
</feature>
<evidence type="ECO:0000259" key="3">
    <source>
        <dbReference type="Pfam" id="PF22596"/>
    </source>
</evidence>
<feature type="region of interest" description="Disordered" evidence="1">
    <location>
        <begin position="188"/>
        <end position="212"/>
    </location>
</feature>
<dbReference type="SUPFAM" id="SSF56399">
    <property type="entry name" value="ADP-ribosylation"/>
    <property type="match status" value="1"/>
</dbReference>
<name>A0A640SCE6_9ACTN</name>
<feature type="compositionally biased region" description="Basic and acidic residues" evidence="1">
    <location>
        <begin position="446"/>
        <end position="471"/>
    </location>
</feature>
<gene>
    <name evidence="5" type="ORF">OG727_31085</name>
    <name evidence="4" type="ORF">Scani_50950</name>
</gene>
<evidence type="ECO:0000259" key="2">
    <source>
        <dbReference type="Pfam" id="PF21725"/>
    </source>
</evidence>
<feature type="domain" description="Putative T7SS secretion signal" evidence="2">
    <location>
        <begin position="9"/>
        <end position="248"/>
    </location>
</feature>
<feature type="compositionally biased region" description="Pro residues" evidence="1">
    <location>
        <begin position="588"/>
        <end position="599"/>
    </location>
</feature>
<dbReference type="OrthoDB" id="5194739at2"/>
<sequence>MGFFDDVDRVTQSARDTFADGVQTVAHGTSKLLDDVGAHDWADKADAVGSWAADKLGAQTRELELNETDDPALLLHGDASSIRKSARQVKKLGAAFERTGSALRKMDPSDWHGQAADRFREKVQTHPKRWLTAADSFEDAAAALDHYADTVEWAGKQAREAVERWKHAQKQTAAAVEQYKRTVDDYKQQANAAGHQSPQEPGPFHDPGAEGRKSAEHLLKTARSQRDSAGTQLAAKLARGTCRAPAEPQGLDRLKREAGNTVKNQLVGAEHQLGGIVKTGTSLLRLVRTVNPQDPYNLTHPAAYTTNLTSVAGGLIHTANHPTELVKGFIGEGWGTDRNQAIGAFATNFIGGGGAVSKVGAKAAAHGMESAAAKDAAKTAAKDSAGVAGHGDDAADAARHADDAATHADDAAEHADDGGERPDDPSGAGRDLDPDDPRSLPAAADKNVDVDSISHKPVWREDHEPLYRNDNRHPQEIFDQGFHPRDSSNTDIHGYVEGNHASAFVGTTRNPDANWVTDYRYEVDAPGGIDVNETLPNNKYREIDQEIAFAGGIDRKHIKGAWEMDLRTGTKGEWIPNPHYEPHIPKKPVAPAPEPPPSSQLPEGWTQ</sequence>
<evidence type="ECO:0000313" key="6">
    <source>
        <dbReference type="Proteomes" id="UP000435837"/>
    </source>
</evidence>
<feature type="domain" description="Pierisin-like" evidence="3">
    <location>
        <begin position="466"/>
        <end position="580"/>
    </location>
</feature>
<dbReference type="Gene3D" id="3.90.210.10">
    <property type="entry name" value="Heat-Labile Enterotoxin, subunit A"/>
    <property type="match status" value="1"/>
</dbReference>
<evidence type="ECO:0000313" key="4">
    <source>
        <dbReference type="EMBL" id="GFE08827.1"/>
    </source>
</evidence>
<feature type="compositionally biased region" description="Polar residues" evidence="1">
    <location>
        <begin position="188"/>
        <end position="199"/>
    </location>
</feature>
<accession>A0A640SCE6</accession>
<evidence type="ECO:0000313" key="7">
    <source>
        <dbReference type="Proteomes" id="UP001432292"/>
    </source>
</evidence>
<evidence type="ECO:0008006" key="8">
    <source>
        <dbReference type="Google" id="ProtNLM"/>
    </source>
</evidence>
<proteinExistence type="predicted"/>
<dbReference type="InterPro" id="IPR054695">
    <property type="entry name" value="Pierisin-like_dom"/>
</dbReference>
<reference evidence="4 6" key="1">
    <citation type="submission" date="2019-12" db="EMBL/GenBank/DDBJ databases">
        <title>Whole genome shotgun sequence of Streptomyces caniferus NBRC 15389.</title>
        <authorList>
            <person name="Ichikawa N."/>
            <person name="Kimura A."/>
            <person name="Kitahashi Y."/>
            <person name="Komaki H."/>
            <person name="Tamura T."/>
        </authorList>
    </citation>
    <scope>NUCLEOTIDE SEQUENCE [LARGE SCALE GENOMIC DNA]</scope>
    <source>
        <strain evidence="4 6">NBRC 15389</strain>
    </source>
</reference>
<protein>
    <recommendedName>
        <fullName evidence="8">ADP ribosyltransferase domain-containing protein</fullName>
    </recommendedName>
</protein>
<organism evidence="4 6">
    <name type="scientific">Streptomyces caniferus</name>
    <dbReference type="NCBI Taxonomy" id="285557"/>
    <lineage>
        <taxon>Bacteria</taxon>
        <taxon>Bacillati</taxon>
        <taxon>Actinomycetota</taxon>
        <taxon>Actinomycetes</taxon>
        <taxon>Kitasatosporales</taxon>
        <taxon>Streptomycetaceae</taxon>
        <taxon>Streptomyces</taxon>
    </lineage>
</organism>
<dbReference type="InterPro" id="IPR049082">
    <property type="entry name" value="T7SS_signal"/>
</dbReference>
<evidence type="ECO:0000313" key="5">
    <source>
        <dbReference type="EMBL" id="WUS26379.1"/>
    </source>
</evidence>
<dbReference type="Pfam" id="PF22596">
    <property type="entry name" value="Scabin-like"/>
    <property type="match status" value="1"/>
</dbReference>
<dbReference type="EMBL" id="BLIN01000005">
    <property type="protein sequence ID" value="GFE08827.1"/>
    <property type="molecule type" value="Genomic_DNA"/>
</dbReference>
<evidence type="ECO:0000256" key="1">
    <source>
        <dbReference type="SAM" id="MobiDB-lite"/>
    </source>
</evidence>
<feature type="compositionally biased region" description="Basic and acidic residues" evidence="1">
    <location>
        <begin position="390"/>
        <end position="438"/>
    </location>
</feature>
<dbReference type="EMBL" id="CP108473">
    <property type="protein sequence ID" value="WUS26379.1"/>
    <property type="molecule type" value="Genomic_DNA"/>
</dbReference>
<dbReference type="Pfam" id="PF21725">
    <property type="entry name" value="T7SS_signal"/>
    <property type="match status" value="1"/>
</dbReference>
<feature type="region of interest" description="Disordered" evidence="1">
    <location>
        <begin position="384"/>
        <end position="471"/>
    </location>
</feature>
<dbReference type="Proteomes" id="UP001432292">
    <property type="component" value="Chromosome"/>
</dbReference>
<dbReference type="Proteomes" id="UP000435837">
    <property type="component" value="Unassembled WGS sequence"/>
</dbReference>
<reference evidence="5" key="2">
    <citation type="submission" date="2022-10" db="EMBL/GenBank/DDBJ databases">
        <title>The complete genomes of actinobacterial strains from the NBC collection.</title>
        <authorList>
            <person name="Joergensen T.S."/>
            <person name="Alvarez Arevalo M."/>
            <person name="Sterndorff E.B."/>
            <person name="Faurdal D."/>
            <person name="Vuksanovic O."/>
            <person name="Mourched A.-S."/>
            <person name="Charusanti P."/>
            <person name="Shaw S."/>
            <person name="Blin K."/>
            <person name="Weber T."/>
        </authorList>
    </citation>
    <scope>NUCLEOTIDE SEQUENCE</scope>
    <source>
        <strain evidence="5">NBC_01256</strain>
    </source>
</reference>
<dbReference type="AlphaFoldDB" id="A0A640SCE6"/>
<dbReference type="RefSeq" id="WP_159479892.1">
    <property type="nucleotide sequence ID" value="NZ_BAAATH010000030.1"/>
</dbReference>
<keyword evidence="7" id="KW-1185">Reference proteome</keyword>